<reference evidence="1 2" key="1">
    <citation type="submission" date="2018-11" db="EMBL/GenBank/DDBJ databases">
        <title>Rhodococcus spongicola sp. nov. and Rhodococcus xishaensis sp. nov. from marine sponges.</title>
        <authorList>
            <person name="Li L."/>
            <person name="Lin H.W."/>
        </authorList>
    </citation>
    <scope>NUCLEOTIDE SEQUENCE [LARGE SCALE GENOMIC DNA]</scope>
    <source>
        <strain evidence="1 2">LHW51113</strain>
    </source>
</reference>
<keyword evidence="2" id="KW-1185">Reference proteome</keyword>
<dbReference type="Proteomes" id="UP000283479">
    <property type="component" value="Unassembled WGS sequence"/>
</dbReference>
<accession>A0A438AR52</accession>
<gene>
    <name evidence="1" type="ORF">EGT50_12400</name>
</gene>
<sequence>MGVPAAAAASANPLTPITAAAASVSDGGTTASTTLPVDVLIAARDAGLPIYEVGRTVVTHASKMGAVYATEYRRVDEVDALSSPTTKFVAVGAAAPENFHVVRGSGYNRSAIAVNMRPVNGIFDSFTYDVTPQTWVNSPLVELQGGGPGIGIALVR</sequence>
<dbReference type="EMBL" id="RKLO01000005">
    <property type="protein sequence ID" value="RVW01071.1"/>
    <property type="molecule type" value="Genomic_DNA"/>
</dbReference>
<name>A0A438AR52_9NOCA</name>
<comment type="caution">
    <text evidence="1">The sequence shown here is derived from an EMBL/GenBank/DDBJ whole genome shotgun (WGS) entry which is preliminary data.</text>
</comment>
<evidence type="ECO:0000313" key="1">
    <source>
        <dbReference type="EMBL" id="RVW01071.1"/>
    </source>
</evidence>
<proteinExistence type="predicted"/>
<dbReference type="AlphaFoldDB" id="A0A438AR52"/>
<organism evidence="1 2">
    <name type="scientific">Rhodococcus xishaensis</name>
    <dbReference type="NCBI Taxonomy" id="2487364"/>
    <lineage>
        <taxon>Bacteria</taxon>
        <taxon>Bacillati</taxon>
        <taxon>Actinomycetota</taxon>
        <taxon>Actinomycetes</taxon>
        <taxon>Mycobacteriales</taxon>
        <taxon>Nocardiaceae</taxon>
        <taxon>Rhodococcus</taxon>
    </lineage>
</organism>
<protein>
    <submittedName>
        <fullName evidence="1">Uncharacterized protein</fullName>
    </submittedName>
</protein>
<evidence type="ECO:0000313" key="2">
    <source>
        <dbReference type="Proteomes" id="UP000283479"/>
    </source>
</evidence>